<sequence length="130" mass="14157">MSSQSEVLMEKVGNAGVITLNRSKALNLIRLSHYLGYLSLGPWTHKETDIVIIKGAGGKAFCAGGDIRAVTEAGKVGDPLGKEDFREEYILNNTIGTYQKPYVALIGGITMGAVRIKIYYFAQTSENTDR</sequence>
<dbReference type="SUPFAM" id="SSF52096">
    <property type="entry name" value="ClpP/crotonase"/>
    <property type="match status" value="1"/>
</dbReference>
<reference evidence="9 10" key="1">
    <citation type="journal article" date="2014" name="Nat. Commun.">
        <title>The rainbow trout genome provides novel insights into evolution after whole-genome duplication in vertebrates.</title>
        <authorList>
            <person name="Berthelot C."/>
            <person name="Brunet F."/>
            <person name="Chalopin D."/>
            <person name="Juanchich A."/>
            <person name="Bernard M."/>
            <person name="Noel B."/>
            <person name="Bento P."/>
            <person name="Da Silva C."/>
            <person name="Labadie K."/>
            <person name="Alberti A."/>
            <person name="Aury J.M."/>
            <person name="Louis A."/>
            <person name="Dehais P."/>
            <person name="Bardou P."/>
            <person name="Montfort J."/>
            <person name="Klopp C."/>
            <person name="Cabau C."/>
            <person name="Gaspin C."/>
            <person name="Thorgaard G.H."/>
            <person name="Boussaha M."/>
            <person name="Quillet E."/>
            <person name="Guyomard R."/>
            <person name="Galiana D."/>
            <person name="Bobe J."/>
            <person name="Volff J.N."/>
            <person name="Genet C."/>
            <person name="Wincker P."/>
            <person name="Jaillon O."/>
            <person name="Roest Crollius H."/>
            <person name="Guiguen Y."/>
        </authorList>
    </citation>
    <scope>NUCLEOTIDE SEQUENCE [LARGE SCALE GENOMIC DNA]</scope>
</reference>
<evidence type="ECO:0000256" key="4">
    <source>
        <dbReference type="ARBA" id="ARBA00022456"/>
    </source>
</evidence>
<evidence type="ECO:0000259" key="8">
    <source>
        <dbReference type="Pfam" id="PF16113"/>
    </source>
</evidence>
<dbReference type="InterPro" id="IPR029045">
    <property type="entry name" value="ClpP/crotonase-like_dom_sf"/>
</dbReference>
<dbReference type="PANTHER" id="PTHR43176">
    <property type="entry name" value="3-HYDROXYISOBUTYRYL-COA HYDROLASE-RELATED"/>
    <property type="match status" value="1"/>
</dbReference>
<dbReference type="UniPathway" id="UPA00362"/>
<evidence type="ECO:0000313" key="9">
    <source>
        <dbReference type="EMBL" id="CDQ57851.1"/>
    </source>
</evidence>
<dbReference type="PANTHER" id="PTHR43176:SF3">
    <property type="entry name" value="3-HYDROXYISOBUTYRYL-COA HYDROLASE, MITOCHONDRIAL"/>
    <property type="match status" value="1"/>
</dbReference>
<evidence type="ECO:0000256" key="2">
    <source>
        <dbReference type="ARBA" id="ARBA00005109"/>
    </source>
</evidence>
<dbReference type="GO" id="GO:0003860">
    <property type="term" value="F:3-hydroxyisobutyryl-CoA hydrolase activity"/>
    <property type="evidence" value="ECO:0007669"/>
    <property type="project" value="UniProtKB-UniRule"/>
</dbReference>
<dbReference type="GO" id="GO:0005739">
    <property type="term" value="C:mitochondrion"/>
    <property type="evidence" value="ECO:0007669"/>
    <property type="project" value="UniProtKB-SubCell"/>
</dbReference>
<gene>
    <name evidence="9" type="ORF">GSONMT00075123001</name>
</gene>
<dbReference type="InterPro" id="IPR045004">
    <property type="entry name" value="ECH_dom"/>
</dbReference>
<evidence type="ECO:0000256" key="7">
    <source>
        <dbReference type="RuleBase" id="RU369070"/>
    </source>
</evidence>
<dbReference type="InterPro" id="IPR032259">
    <property type="entry name" value="HIBYL-CoA-H"/>
</dbReference>
<evidence type="ECO:0000256" key="1">
    <source>
        <dbReference type="ARBA" id="ARBA00001709"/>
    </source>
</evidence>
<dbReference type="GO" id="GO:0006574">
    <property type="term" value="P:L-valine catabolic process"/>
    <property type="evidence" value="ECO:0007669"/>
    <property type="project" value="UniProtKB-UniRule"/>
</dbReference>
<keyword evidence="5 7" id="KW-0378">Hydrolase</keyword>
<dbReference type="CDD" id="cd06558">
    <property type="entry name" value="crotonase-like"/>
    <property type="match status" value="1"/>
</dbReference>
<comment type="catalytic activity">
    <reaction evidence="1 7">
        <text>3-hydroxy-2-methylpropanoyl-CoA + H2O = 3-hydroxy-2-methylpropanoate + CoA + H(+)</text>
        <dbReference type="Rhea" id="RHEA:20888"/>
        <dbReference type="ChEBI" id="CHEBI:11805"/>
        <dbReference type="ChEBI" id="CHEBI:15377"/>
        <dbReference type="ChEBI" id="CHEBI:15378"/>
        <dbReference type="ChEBI" id="CHEBI:57287"/>
        <dbReference type="ChEBI" id="CHEBI:57340"/>
        <dbReference type="EC" id="3.1.2.4"/>
    </reaction>
</comment>
<keyword evidence="4" id="KW-0101">Branched-chain amino acid catabolism</keyword>
<organism evidence="9 10">
    <name type="scientific">Oncorhynchus mykiss</name>
    <name type="common">Rainbow trout</name>
    <name type="synonym">Salmo gairdneri</name>
    <dbReference type="NCBI Taxonomy" id="8022"/>
    <lineage>
        <taxon>Eukaryota</taxon>
        <taxon>Metazoa</taxon>
        <taxon>Chordata</taxon>
        <taxon>Craniata</taxon>
        <taxon>Vertebrata</taxon>
        <taxon>Euteleostomi</taxon>
        <taxon>Actinopterygii</taxon>
        <taxon>Neopterygii</taxon>
        <taxon>Teleostei</taxon>
        <taxon>Protacanthopterygii</taxon>
        <taxon>Salmoniformes</taxon>
        <taxon>Salmonidae</taxon>
        <taxon>Salmoninae</taxon>
        <taxon>Oncorhynchus</taxon>
    </lineage>
</organism>
<comment type="subcellular location">
    <subcellularLocation>
        <location evidence="7">Mitochondrion</location>
    </subcellularLocation>
</comment>
<proteinExistence type="inferred from homology"/>
<comment type="similarity">
    <text evidence="3 7">Belongs to the enoyl-CoA hydratase/isomerase family.</text>
</comment>
<evidence type="ECO:0000256" key="5">
    <source>
        <dbReference type="ARBA" id="ARBA00022801"/>
    </source>
</evidence>
<dbReference type="EC" id="3.1.2.4" evidence="7"/>
<dbReference type="AlphaFoldDB" id="A0A060VSR2"/>
<protein>
    <recommendedName>
        <fullName evidence="7">3-hydroxyisobutyryl-CoA hydrolase</fullName>
        <shortName evidence="7">HIB-CoA hydrolase</shortName>
        <shortName evidence="7">HIBYL-CoA-H</shortName>
        <ecNumber evidence="7">3.1.2.4</ecNumber>
    </recommendedName>
    <alternativeName>
        <fullName evidence="7">3-hydroxyisobutyryl-coenzyme A hydrolase</fullName>
    </alternativeName>
</protein>
<dbReference type="STRING" id="8022.A0A060VSR2"/>
<evidence type="ECO:0000256" key="3">
    <source>
        <dbReference type="ARBA" id="ARBA00005254"/>
    </source>
</evidence>
<comment type="function">
    <text evidence="6">Hydrolyzes 3-hydroxyisobutyryl-CoA (HIBYL-CoA), a saline catabolite. Has high activity toward isobutyryl-CoA. Could be an isobutyryl-CoA dehydrogenase that functions in valine catabolism. Also hydrolyzes 3-hydroxypropanoyl-CoA.</text>
</comment>
<evidence type="ECO:0000313" key="10">
    <source>
        <dbReference type="Proteomes" id="UP000193380"/>
    </source>
</evidence>
<accession>A0A060VSR2</accession>
<dbReference type="Proteomes" id="UP000193380">
    <property type="component" value="Chromosome 22"/>
</dbReference>
<evidence type="ECO:0000256" key="6">
    <source>
        <dbReference type="ARBA" id="ARBA00024871"/>
    </source>
</evidence>
<feature type="domain" description="Enoyl-CoA hydratase/isomerase" evidence="8">
    <location>
        <begin position="16"/>
        <end position="113"/>
    </location>
</feature>
<comment type="pathway">
    <text evidence="2 7">Amino-acid degradation; L-valine degradation.</text>
</comment>
<dbReference type="Gene3D" id="3.90.226.10">
    <property type="entry name" value="2-enoyl-CoA Hydratase, Chain A, domain 1"/>
    <property type="match status" value="1"/>
</dbReference>
<dbReference type="PaxDb" id="8022-A0A060VSR2"/>
<dbReference type="EMBL" id="FR904292">
    <property type="protein sequence ID" value="CDQ57851.1"/>
    <property type="molecule type" value="Genomic_DNA"/>
</dbReference>
<keyword evidence="7" id="KW-0496">Mitochondrion</keyword>
<name>A0A060VSR2_ONCMY</name>
<dbReference type="Pfam" id="PF16113">
    <property type="entry name" value="ECH_2"/>
    <property type="match status" value="1"/>
</dbReference>